<dbReference type="FunFam" id="1.10.10.10:FF:000079">
    <property type="entry name" value="GntR family transcriptional regulator"/>
    <property type="match status" value="1"/>
</dbReference>
<dbReference type="InterPro" id="IPR036388">
    <property type="entry name" value="WH-like_DNA-bd_sf"/>
</dbReference>
<evidence type="ECO:0000313" key="6">
    <source>
        <dbReference type="Proteomes" id="UP000363661"/>
    </source>
</evidence>
<name>A0A564U5Q4_9FIRM</name>
<proteinExistence type="predicted"/>
<gene>
    <name evidence="5" type="primary">yurK_2</name>
    <name evidence="5" type="ORF">RTSSTS7063_02027</name>
</gene>
<accession>A0A564U5Q4</accession>
<dbReference type="Gene3D" id="1.10.10.10">
    <property type="entry name" value="Winged helix-like DNA-binding domain superfamily/Winged helix DNA-binding domain"/>
    <property type="match status" value="1"/>
</dbReference>
<dbReference type="Proteomes" id="UP000363661">
    <property type="component" value="Unassembled WGS sequence"/>
</dbReference>
<dbReference type="GO" id="GO:0045892">
    <property type="term" value="P:negative regulation of DNA-templated transcription"/>
    <property type="evidence" value="ECO:0007669"/>
    <property type="project" value="TreeGrafter"/>
</dbReference>
<dbReference type="AlphaFoldDB" id="A0A564U5Q4"/>
<keyword evidence="6" id="KW-1185">Reference proteome</keyword>
<dbReference type="PANTHER" id="PTHR44846:SF1">
    <property type="entry name" value="MANNOSYL-D-GLYCERATE TRANSPORT_METABOLISM SYSTEM REPRESSOR MNGR-RELATED"/>
    <property type="match status" value="1"/>
</dbReference>
<dbReference type="SUPFAM" id="SSF46785">
    <property type="entry name" value="Winged helix' DNA-binding domain"/>
    <property type="match status" value="1"/>
</dbReference>
<dbReference type="InterPro" id="IPR028978">
    <property type="entry name" value="Chorismate_lyase_/UTRA_dom_sf"/>
</dbReference>
<organism evidence="5 6">
    <name type="scientific">[Ruminococcus] torques</name>
    <dbReference type="NCBI Taxonomy" id="33039"/>
    <lineage>
        <taxon>Bacteria</taxon>
        <taxon>Bacillati</taxon>
        <taxon>Bacillota</taxon>
        <taxon>Clostridia</taxon>
        <taxon>Lachnospirales</taxon>
        <taxon>Lachnospiraceae</taxon>
        <taxon>Mediterraneibacter</taxon>
    </lineage>
</organism>
<dbReference type="Gene3D" id="3.40.1410.10">
    <property type="entry name" value="Chorismate lyase-like"/>
    <property type="match status" value="1"/>
</dbReference>
<dbReference type="PRINTS" id="PR00035">
    <property type="entry name" value="HTHGNTR"/>
</dbReference>
<feature type="domain" description="HTH gntR-type" evidence="4">
    <location>
        <begin position="9"/>
        <end position="77"/>
    </location>
</feature>
<dbReference type="InterPro" id="IPR050679">
    <property type="entry name" value="Bact_HTH_transcr_reg"/>
</dbReference>
<evidence type="ECO:0000256" key="1">
    <source>
        <dbReference type="ARBA" id="ARBA00023015"/>
    </source>
</evidence>
<dbReference type="InterPro" id="IPR036390">
    <property type="entry name" value="WH_DNA-bd_sf"/>
</dbReference>
<evidence type="ECO:0000256" key="3">
    <source>
        <dbReference type="ARBA" id="ARBA00023163"/>
    </source>
</evidence>
<dbReference type="GO" id="GO:0003700">
    <property type="term" value="F:DNA-binding transcription factor activity"/>
    <property type="evidence" value="ECO:0007669"/>
    <property type="project" value="InterPro"/>
</dbReference>
<evidence type="ECO:0000313" key="5">
    <source>
        <dbReference type="EMBL" id="VUX14711.1"/>
    </source>
</evidence>
<sequence>MKLDSGNEMPLYQQLKEEIKGKITDNTFPYGSKIPTETELSEMFQVSRITVRRAIQELCQENYLVKKQGKGTFVKHAKVARKIKYLLGFSKSCEANGMVPSRKVIKREIVELSDEDAKTMGLEAGSHAVSIERINLADGVPIMYEINLFPYQKFAFLLEEPLDGSLFELLEKKCHTIVSYSNNSYLDLARASERIAKELRVPNREPLFFLYSEGYDSNNELVYIGKDYVLADQYRFYLDDPK</sequence>
<dbReference type="PROSITE" id="PS50949">
    <property type="entry name" value="HTH_GNTR"/>
    <property type="match status" value="1"/>
</dbReference>
<dbReference type="SMART" id="SM00345">
    <property type="entry name" value="HTH_GNTR"/>
    <property type="match status" value="1"/>
</dbReference>
<dbReference type="CDD" id="cd07377">
    <property type="entry name" value="WHTH_GntR"/>
    <property type="match status" value="1"/>
</dbReference>
<dbReference type="InterPro" id="IPR000524">
    <property type="entry name" value="Tscrpt_reg_HTH_GntR"/>
</dbReference>
<dbReference type="PANTHER" id="PTHR44846">
    <property type="entry name" value="MANNOSYL-D-GLYCERATE TRANSPORT/METABOLISM SYSTEM REPRESSOR MNGR-RELATED"/>
    <property type="match status" value="1"/>
</dbReference>
<evidence type="ECO:0000256" key="2">
    <source>
        <dbReference type="ARBA" id="ARBA00023125"/>
    </source>
</evidence>
<dbReference type="SUPFAM" id="SSF64288">
    <property type="entry name" value="Chorismate lyase-like"/>
    <property type="match status" value="1"/>
</dbReference>
<keyword evidence="2" id="KW-0238">DNA-binding</keyword>
<keyword evidence="1" id="KW-0805">Transcription regulation</keyword>
<evidence type="ECO:0000259" key="4">
    <source>
        <dbReference type="PROSITE" id="PS50949"/>
    </source>
</evidence>
<dbReference type="InterPro" id="IPR011663">
    <property type="entry name" value="UTRA"/>
</dbReference>
<keyword evidence="3" id="KW-0804">Transcription</keyword>
<dbReference type="RefSeq" id="WP_144367384.1">
    <property type="nucleotide sequence ID" value="NZ_CABHNA010000066.1"/>
</dbReference>
<protein>
    <submittedName>
        <fullName evidence="5">Putative HTH-type transcriptional regulator YurK</fullName>
    </submittedName>
</protein>
<dbReference type="GO" id="GO:0003677">
    <property type="term" value="F:DNA binding"/>
    <property type="evidence" value="ECO:0007669"/>
    <property type="project" value="UniProtKB-KW"/>
</dbReference>
<dbReference type="SMART" id="SM00866">
    <property type="entry name" value="UTRA"/>
    <property type="match status" value="1"/>
</dbReference>
<reference evidence="5 6" key="1">
    <citation type="submission" date="2019-07" db="EMBL/GenBank/DDBJ databases">
        <authorList>
            <person name="Hibberd C M."/>
            <person name="Gehrig L. J."/>
            <person name="Chang H.-W."/>
            <person name="Venkatesh S."/>
        </authorList>
    </citation>
    <scope>NUCLEOTIDE SEQUENCE [LARGE SCALE GENOMIC DNA]</scope>
    <source>
        <strain evidence="5">Ruminococcus_torques_SSTS_Bg7063</strain>
    </source>
</reference>
<dbReference type="EMBL" id="CABHNA010000066">
    <property type="protein sequence ID" value="VUX14711.1"/>
    <property type="molecule type" value="Genomic_DNA"/>
</dbReference>
<dbReference type="Pfam" id="PF07702">
    <property type="entry name" value="UTRA"/>
    <property type="match status" value="1"/>
</dbReference>
<dbReference type="Pfam" id="PF00392">
    <property type="entry name" value="GntR"/>
    <property type="match status" value="1"/>
</dbReference>